<evidence type="ECO:0000313" key="3">
    <source>
        <dbReference type="Proteomes" id="UP000077748"/>
    </source>
</evidence>
<evidence type="ECO:0000313" key="2">
    <source>
        <dbReference type="EMBL" id="ANI17976.1"/>
    </source>
</evidence>
<proteinExistence type="predicted"/>
<reference evidence="2 3" key="1">
    <citation type="submission" date="2016-05" db="EMBL/GenBank/DDBJ databases">
        <title>Genome Sequence of Pseudomonas citronellolis Strain SJTE-3, an Estrogens and Persistent Organic Pollutants degradation strain.</title>
        <authorList>
            <person name="Liang R."/>
        </authorList>
    </citation>
    <scope>NUCLEOTIDE SEQUENCE [LARGE SCALE GENOMIC DNA]</scope>
    <source>
        <strain evidence="2 3">SJTE-3</strain>
    </source>
</reference>
<organism evidence="2 3">
    <name type="scientific">Pseudomonas citronellolis</name>
    <dbReference type="NCBI Taxonomy" id="53408"/>
    <lineage>
        <taxon>Bacteria</taxon>
        <taxon>Pseudomonadati</taxon>
        <taxon>Pseudomonadota</taxon>
        <taxon>Gammaproteobacteria</taxon>
        <taxon>Pseudomonadales</taxon>
        <taxon>Pseudomonadaceae</taxon>
        <taxon>Pseudomonas</taxon>
    </lineage>
</organism>
<protein>
    <submittedName>
        <fullName evidence="2">Uncharacterized protein</fullName>
    </submittedName>
</protein>
<keyword evidence="1" id="KW-1133">Transmembrane helix</keyword>
<dbReference type="Proteomes" id="UP000077748">
    <property type="component" value="Chromosome"/>
</dbReference>
<dbReference type="EMBL" id="CP015878">
    <property type="protein sequence ID" value="ANI17976.1"/>
    <property type="molecule type" value="Genomic_DNA"/>
</dbReference>
<accession>A0A1A9KJH4</accession>
<keyword evidence="1" id="KW-0812">Transmembrane</keyword>
<feature type="transmembrane region" description="Helical" evidence="1">
    <location>
        <begin position="59"/>
        <end position="78"/>
    </location>
</feature>
<dbReference type="AlphaFoldDB" id="A0A1A9KJH4"/>
<name>A0A1A9KJH4_9PSED</name>
<sequence>MVNKSISSEAAHFVDSDISSRSTNNTLLANSYASFRCKIDHLWIGWRATWQLFLNPENILLHLFNYSIRINILISYYVNFQQIRRRHHTYNPLVFFITTEVYTKVDTI</sequence>
<gene>
    <name evidence="2" type="ORF">A9C11_30045</name>
</gene>
<keyword evidence="1" id="KW-0472">Membrane</keyword>
<evidence type="ECO:0000256" key="1">
    <source>
        <dbReference type="SAM" id="Phobius"/>
    </source>
</evidence>